<protein>
    <submittedName>
        <fullName evidence="3">Colipase-like protein 1</fullName>
    </submittedName>
</protein>
<sequence length="120" mass="13709">MRRLVLPLLLLLFFFFLLTSGSFPPGKTNILDVREICILSKACKSQCCRRTPDSCESHCAEKGSEGSVCHTQMFFGLYRECPCGPSLTCVFPKNEKSFRVIIYGRCQKTENKKPTKRMLF</sequence>
<dbReference type="CTD" id="340204"/>
<dbReference type="PANTHER" id="PTHR10041">
    <property type="entry name" value="COLIPASE"/>
    <property type="match status" value="1"/>
</dbReference>
<dbReference type="AlphaFoldDB" id="A0A1U7TGT9"/>
<dbReference type="GO" id="GO:0005576">
    <property type="term" value="C:extracellular region"/>
    <property type="evidence" value="ECO:0007669"/>
    <property type="project" value="InterPro"/>
</dbReference>
<keyword evidence="1" id="KW-0732">Signal</keyword>
<dbReference type="PANTHER" id="PTHR10041:SF7">
    <property type="entry name" value="COLIPASE-LIKE PROTEIN 1"/>
    <property type="match status" value="1"/>
</dbReference>
<dbReference type="GO" id="GO:0008047">
    <property type="term" value="F:enzyme activator activity"/>
    <property type="evidence" value="ECO:0007669"/>
    <property type="project" value="InterPro"/>
</dbReference>
<organism evidence="2 3">
    <name type="scientific">Carlito syrichta</name>
    <name type="common">Philippine tarsier</name>
    <name type="synonym">Tarsius syrichta</name>
    <dbReference type="NCBI Taxonomy" id="1868482"/>
    <lineage>
        <taxon>Eukaryota</taxon>
        <taxon>Metazoa</taxon>
        <taxon>Chordata</taxon>
        <taxon>Craniata</taxon>
        <taxon>Vertebrata</taxon>
        <taxon>Euteleostomi</taxon>
        <taxon>Mammalia</taxon>
        <taxon>Eutheria</taxon>
        <taxon>Euarchontoglires</taxon>
        <taxon>Primates</taxon>
        <taxon>Haplorrhini</taxon>
        <taxon>Tarsiiformes</taxon>
        <taxon>Tarsiidae</taxon>
        <taxon>Carlito</taxon>
    </lineage>
</organism>
<reference evidence="3" key="1">
    <citation type="submission" date="2025-08" db="UniProtKB">
        <authorList>
            <consortium name="RefSeq"/>
        </authorList>
    </citation>
    <scope>IDENTIFICATION</scope>
</reference>
<dbReference type="GO" id="GO:0016042">
    <property type="term" value="P:lipid catabolic process"/>
    <property type="evidence" value="ECO:0007669"/>
    <property type="project" value="InterPro"/>
</dbReference>
<dbReference type="GO" id="GO:0032094">
    <property type="term" value="P:response to food"/>
    <property type="evidence" value="ECO:0007669"/>
    <property type="project" value="TreeGrafter"/>
</dbReference>
<gene>
    <name evidence="3" type="primary">CLPSL1</name>
</gene>
<dbReference type="InterPro" id="IPR001981">
    <property type="entry name" value="Colipase"/>
</dbReference>
<dbReference type="PROSITE" id="PS51342">
    <property type="entry name" value="COLIPASE_2"/>
    <property type="match status" value="1"/>
</dbReference>
<dbReference type="OrthoDB" id="9527737at2759"/>
<dbReference type="PRINTS" id="PR00128">
    <property type="entry name" value="COLIPASE"/>
</dbReference>
<evidence type="ECO:0000313" key="3">
    <source>
        <dbReference type="RefSeq" id="XP_008059259.2"/>
    </source>
</evidence>
<feature type="signal peptide" evidence="1">
    <location>
        <begin position="1"/>
        <end position="21"/>
    </location>
</feature>
<accession>A0A1U7TGT9</accession>
<name>A0A1U7TGT9_CARSF</name>
<dbReference type="KEGG" id="csyr:103263388"/>
<evidence type="ECO:0000313" key="2">
    <source>
        <dbReference type="Proteomes" id="UP000189704"/>
    </source>
</evidence>
<keyword evidence="2" id="KW-1185">Reference proteome</keyword>
<dbReference type="Proteomes" id="UP000189704">
    <property type="component" value="Unplaced"/>
</dbReference>
<dbReference type="SMART" id="SM00023">
    <property type="entry name" value="COLIPASE"/>
    <property type="match status" value="1"/>
</dbReference>
<proteinExistence type="predicted"/>
<dbReference type="GeneID" id="103263388"/>
<dbReference type="Gene3D" id="2.10.80.10">
    <property type="entry name" value="Lipase, subunit A"/>
    <property type="match status" value="1"/>
</dbReference>
<dbReference type="GO" id="GO:0007586">
    <property type="term" value="P:digestion"/>
    <property type="evidence" value="ECO:0007669"/>
    <property type="project" value="InterPro"/>
</dbReference>
<dbReference type="OMA" id="WKSEKWS"/>
<dbReference type="RefSeq" id="XP_008059259.2">
    <property type="nucleotide sequence ID" value="XM_008061068.2"/>
</dbReference>
<evidence type="ECO:0000256" key="1">
    <source>
        <dbReference type="SAM" id="SignalP"/>
    </source>
</evidence>
<feature type="chain" id="PRO_5018019464" evidence="1">
    <location>
        <begin position="22"/>
        <end position="120"/>
    </location>
</feature>